<keyword evidence="9" id="KW-0732">Signal</keyword>
<dbReference type="Pfam" id="PF09649">
    <property type="entry name" value="CHZ"/>
    <property type="match status" value="1"/>
</dbReference>
<organism evidence="11 12">
    <name type="scientific">Podospora appendiculata</name>
    <dbReference type="NCBI Taxonomy" id="314037"/>
    <lineage>
        <taxon>Eukaryota</taxon>
        <taxon>Fungi</taxon>
        <taxon>Dikarya</taxon>
        <taxon>Ascomycota</taxon>
        <taxon>Pezizomycotina</taxon>
        <taxon>Sordariomycetes</taxon>
        <taxon>Sordariomycetidae</taxon>
        <taxon>Sordariales</taxon>
        <taxon>Podosporaceae</taxon>
        <taxon>Podospora</taxon>
    </lineage>
</organism>
<gene>
    <name evidence="11" type="ORF">B0T22DRAFT_501050</name>
</gene>
<evidence type="ECO:0000256" key="7">
    <source>
        <dbReference type="SAM" id="MobiDB-lite"/>
    </source>
</evidence>
<dbReference type="AlphaFoldDB" id="A0AAE1C902"/>
<evidence type="ECO:0000256" key="1">
    <source>
        <dbReference type="ARBA" id="ARBA00002212"/>
    </source>
</evidence>
<proteinExistence type="inferred from homology"/>
<comment type="function">
    <text evidence="1">Forms a chaperone-bound H2A.Z-H2B complex that acts as a source for SWR1 complex-dependent H2A to H2A.Z histone replacement in chromatin.</text>
</comment>
<evidence type="ECO:0000313" key="11">
    <source>
        <dbReference type="EMBL" id="KAK3683559.1"/>
    </source>
</evidence>
<comment type="caution">
    <text evidence="11">The sequence shown here is derived from an EMBL/GenBank/DDBJ whole genome shotgun (WGS) entry which is preliminary data.</text>
</comment>
<feature type="compositionally biased region" description="Acidic residues" evidence="7">
    <location>
        <begin position="244"/>
        <end position="273"/>
    </location>
</feature>
<comment type="subunit">
    <text evidence="6">Forms a heterotrimer with H2A.Z-H2B, stabilizing the association of the histone dimer. Also, with a lower affinity, forms a heterotrimer with H2A-H2B.</text>
</comment>
<evidence type="ECO:0000313" key="12">
    <source>
        <dbReference type="Proteomes" id="UP001270362"/>
    </source>
</evidence>
<feature type="region of interest" description="Disordered" evidence="7">
    <location>
        <begin position="227"/>
        <end position="327"/>
    </location>
</feature>
<reference evidence="11" key="2">
    <citation type="submission" date="2023-06" db="EMBL/GenBank/DDBJ databases">
        <authorList>
            <consortium name="Lawrence Berkeley National Laboratory"/>
            <person name="Haridas S."/>
            <person name="Hensen N."/>
            <person name="Bonometti L."/>
            <person name="Westerberg I."/>
            <person name="Brannstrom I.O."/>
            <person name="Guillou S."/>
            <person name="Cros-Aarteil S."/>
            <person name="Calhoun S."/>
            <person name="Kuo A."/>
            <person name="Mondo S."/>
            <person name="Pangilinan J."/>
            <person name="Riley R."/>
            <person name="Labutti K."/>
            <person name="Andreopoulos B."/>
            <person name="Lipzen A."/>
            <person name="Chen C."/>
            <person name="Yanf M."/>
            <person name="Daum C."/>
            <person name="Ng V."/>
            <person name="Clum A."/>
            <person name="Steindorff A."/>
            <person name="Ohm R."/>
            <person name="Martin F."/>
            <person name="Silar P."/>
            <person name="Natvig D."/>
            <person name="Lalanne C."/>
            <person name="Gautier V."/>
            <person name="Ament-Velasquez S.L."/>
            <person name="Kruys A."/>
            <person name="Hutchinson M.I."/>
            <person name="Powell A.J."/>
            <person name="Barry K."/>
            <person name="Miller A.N."/>
            <person name="Grigoriev I.V."/>
            <person name="Debuchy R."/>
            <person name="Gladieux P."/>
            <person name="Thoren M.H."/>
            <person name="Johannesson H."/>
        </authorList>
    </citation>
    <scope>NUCLEOTIDE SEQUENCE</scope>
    <source>
        <strain evidence="11">CBS 314.62</strain>
    </source>
</reference>
<evidence type="ECO:0000256" key="2">
    <source>
        <dbReference type="ARBA" id="ARBA00004123"/>
    </source>
</evidence>
<feature type="domain" description="Histone chaperone" evidence="10">
    <location>
        <begin position="262"/>
        <end position="297"/>
    </location>
</feature>
<dbReference type="PANTHER" id="PTHR39219:SF1">
    <property type="entry name" value="ER MEMBRANE PROTEIN COMPLEX SUBUNIT 10"/>
    <property type="match status" value="1"/>
</dbReference>
<keyword evidence="8" id="KW-0472">Membrane</keyword>
<dbReference type="Proteomes" id="UP001270362">
    <property type="component" value="Unassembled WGS sequence"/>
</dbReference>
<evidence type="ECO:0000256" key="9">
    <source>
        <dbReference type="SAM" id="SignalP"/>
    </source>
</evidence>
<reference evidence="11" key="1">
    <citation type="journal article" date="2023" name="Mol. Phylogenet. Evol.">
        <title>Genome-scale phylogeny and comparative genomics of the fungal order Sordariales.</title>
        <authorList>
            <person name="Hensen N."/>
            <person name="Bonometti L."/>
            <person name="Westerberg I."/>
            <person name="Brannstrom I.O."/>
            <person name="Guillou S."/>
            <person name="Cros-Aarteil S."/>
            <person name="Calhoun S."/>
            <person name="Haridas S."/>
            <person name="Kuo A."/>
            <person name="Mondo S."/>
            <person name="Pangilinan J."/>
            <person name="Riley R."/>
            <person name="LaButti K."/>
            <person name="Andreopoulos B."/>
            <person name="Lipzen A."/>
            <person name="Chen C."/>
            <person name="Yan M."/>
            <person name="Daum C."/>
            <person name="Ng V."/>
            <person name="Clum A."/>
            <person name="Steindorff A."/>
            <person name="Ohm R.A."/>
            <person name="Martin F."/>
            <person name="Silar P."/>
            <person name="Natvig D.O."/>
            <person name="Lalanne C."/>
            <person name="Gautier V."/>
            <person name="Ament-Velasquez S.L."/>
            <person name="Kruys A."/>
            <person name="Hutchinson M.I."/>
            <person name="Powell A.J."/>
            <person name="Barry K."/>
            <person name="Miller A.N."/>
            <person name="Grigoriev I.V."/>
            <person name="Debuchy R."/>
            <person name="Gladieux P."/>
            <person name="Hiltunen Thoren M."/>
            <person name="Johannesson H."/>
        </authorList>
    </citation>
    <scope>NUCLEOTIDE SEQUENCE</scope>
    <source>
        <strain evidence="11">CBS 314.62</strain>
    </source>
</reference>
<evidence type="ECO:0000256" key="3">
    <source>
        <dbReference type="ARBA" id="ARBA00008057"/>
    </source>
</evidence>
<keyword evidence="12" id="KW-1185">Reference proteome</keyword>
<feature type="signal peptide" evidence="9">
    <location>
        <begin position="1"/>
        <end position="16"/>
    </location>
</feature>
<feature type="compositionally biased region" description="Acidic residues" evidence="7">
    <location>
        <begin position="296"/>
        <end position="327"/>
    </location>
</feature>
<accession>A0AAE1C902</accession>
<feature type="chain" id="PRO_5042093913" evidence="9">
    <location>
        <begin position="17"/>
        <end position="327"/>
    </location>
</feature>
<feature type="transmembrane region" description="Helical" evidence="8">
    <location>
        <begin position="192"/>
        <end position="212"/>
    </location>
</feature>
<comment type="similarity">
    <text evidence="3">Belongs to the CHZ1 family.</text>
</comment>
<dbReference type="PANTHER" id="PTHR39219">
    <property type="entry name" value="ER MEMBRANE PROTEIN COMPLEX SUBUNIT 10"/>
    <property type="match status" value="1"/>
</dbReference>
<dbReference type="InterPro" id="IPR019098">
    <property type="entry name" value="Histone_chaperone_domain_CHZ"/>
</dbReference>
<evidence type="ECO:0000259" key="10">
    <source>
        <dbReference type="SMART" id="SM01082"/>
    </source>
</evidence>
<comment type="subcellular location">
    <subcellularLocation>
        <location evidence="2">Nucleus</location>
    </subcellularLocation>
</comment>
<evidence type="ECO:0000256" key="6">
    <source>
        <dbReference type="ARBA" id="ARBA00025877"/>
    </source>
</evidence>
<keyword evidence="5" id="KW-0539">Nucleus</keyword>
<evidence type="ECO:0000256" key="5">
    <source>
        <dbReference type="ARBA" id="ARBA00023242"/>
    </source>
</evidence>
<name>A0AAE1C902_9PEZI</name>
<keyword evidence="8" id="KW-1133">Transmembrane helix</keyword>
<dbReference type="EMBL" id="JAULSO010000004">
    <property type="protein sequence ID" value="KAK3683559.1"/>
    <property type="molecule type" value="Genomic_DNA"/>
</dbReference>
<feature type="region of interest" description="Disordered" evidence="7">
    <location>
        <begin position="48"/>
        <end position="71"/>
    </location>
</feature>
<feature type="compositionally biased region" description="Low complexity" evidence="7">
    <location>
        <begin position="48"/>
        <end position="68"/>
    </location>
</feature>
<dbReference type="GO" id="GO:0005634">
    <property type="term" value="C:nucleus"/>
    <property type="evidence" value="ECO:0007669"/>
    <property type="project" value="UniProtKB-SubCell"/>
</dbReference>
<protein>
    <submittedName>
        <fullName evidence="11">Histone chaperone domain CHZ-domain-containing protein</fullName>
    </submittedName>
</protein>
<evidence type="ECO:0000256" key="8">
    <source>
        <dbReference type="SAM" id="Phobius"/>
    </source>
</evidence>
<keyword evidence="8" id="KW-0812">Transmembrane</keyword>
<keyword evidence="4" id="KW-0143">Chaperone</keyword>
<dbReference type="SMART" id="SM01082">
    <property type="entry name" value="CHZ"/>
    <property type="match status" value="1"/>
</dbReference>
<evidence type="ECO:0000256" key="4">
    <source>
        <dbReference type="ARBA" id="ARBA00023186"/>
    </source>
</evidence>
<sequence>MRLFALLPALLAATLAESRTMSIFLQPITSPETTPSLLAEIRYEAVEASSPSSASEPTTPPTTTIASEVSSYEAPDLPEGAKLLRIGAYDEAAARWVSSTSVLSVDNFAKGYSPHFVLSVDGGDDGNVDGGTVVGVACRGVRIDAGQTRDFGPQAVVVVAGKGKQPDLNKPVVLSPEGRKVEVQEKTFLQKYMAFLFLVYWWALAIGVFFLATSGGDGNHSAGHANTFANNGKGKGKAPGTEQEPVDDTSMVEDTEEDEDEEADEDNMEEIDLDNVIGRRTRGKQIDFAKAAQENPAEDEEDDDDDDDFEGEAEPEAEADDDKMDED</sequence>